<name>A0AAD4W5Q7_PRUDU</name>
<gene>
    <name evidence="2" type="ORF">L3X38_015714</name>
</gene>
<dbReference type="AlphaFoldDB" id="A0AAD4W5Q7"/>
<feature type="region of interest" description="Disordered" evidence="1">
    <location>
        <begin position="124"/>
        <end position="235"/>
    </location>
</feature>
<proteinExistence type="predicted"/>
<accession>A0AAD4W5Q7</accession>
<reference evidence="2 3" key="1">
    <citation type="journal article" date="2022" name="G3 (Bethesda)">
        <title>Whole-genome sequence and methylome profiling of the almond [Prunus dulcis (Mill.) D.A. Webb] cultivar 'Nonpareil'.</title>
        <authorList>
            <person name="D'Amico-Willman K.M."/>
            <person name="Ouma W.Z."/>
            <person name="Meulia T."/>
            <person name="Sideli G.M."/>
            <person name="Gradziel T.M."/>
            <person name="Fresnedo-Ramirez J."/>
        </authorList>
    </citation>
    <scope>NUCLEOTIDE SEQUENCE [LARGE SCALE GENOMIC DNA]</scope>
    <source>
        <strain evidence="2">Clone GOH B32 T37-40</strain>
    </source>
</reference>
<protein>
    <submittedName>
        <fullName evidence="2">Uncharacterized protein</fullName>
    </submittedName>
</protein>
<evidence type="ECO:0000313" key="3">
    <source>
        <dbReference type="Proteomes" id="UP001054821"/>
    </source>
</evidence>
<organism evidence="2 3">
    <name type="scientific">Prunus dulcis</name>
    <name type="common">Almond</name>
    <name type="synonym">Amygdalus dulcis</name>
    <dbReference type="NCBI Taxonomy" id="3755"/>
    <lineage>
        <taxon>Eukaryota</taxon>
        <taxon>Viridiplantae</taxon>
        <taxon>Streptophyta</taxon>
        <taxon>Embryophyta</taxon>
        <taxon>Tracheophyta</taxon>
        <taxon>Spermatophyta</taxon>
        <taxon>Magnoliopsida</taxon>
        <taxon>eudicotyledons</taxon>
        <taxon>Gunneridae</taxon>
        <taxon>Pentapetalae</taxon>
        <taxon>rosids</taxon>
        <taxon>fabids</taxon>
        <taxon>Rosales</taxon>
        <taxon>Rosaceae</taxon>
        <taxon>Amygdaloideae</taxon>
        <taxon>Amygdaleae</taxon>
        <taxon>Prunus</taxon>
    </lineage>
</organism>
<feature type="compositionally biased region" description="Acidic residues" evidence="1">
    <location>
        <begin position="192"/>
        <end position="204"/>
    </location>
</feature>
<dbReference type="Proteomes" id="UP001054821">
    <property type="component" value="Chromosome 3"/>
</dbReference>
<comment type="caution">
    <text evidence="2">The sequence shown here is derived from an EMBL/GenBank/DDBJ whole genome shotgun (WGS) entry which is preliminary data.</text>
</comment>
<dbReference type="EMBL" id="JAJFAZ020000003">
    <property type="protein sequence ID" value="KAI5336447.1"/>
    <property type="molecule type" value="Genomic_DNA"/>
</dbReference>
<feature type="compositionally biased region" description="Acidic residues" evidence="1">
    <location>
        <begin position="133"/>
        <end position="159"/>
    </location>
</feature>
<feature type="compositionally biased region" description="Acidic residues" evidence="1">
    <location>
        <begin position="167"/>
        <end position="185"/>
    </location>
</feature>
<keyword evidence="3" id="KW-1185">Reference proteome</keyword>
<evidence type="ECO:0000313" key="2">
    <source>
        <dbReference type="EMBL" id="KAI5336447.1"/>
    </source>
</evidence>
<sequence>MLSFATTIDNIRQRLERRNDVLTLLSKTPFWTLIDAYMQRRLTKVECMKSNYDIVRLIQVYDTKTKKFRFNDGDSEMKSQDVDEIFGLPNRGKKLPSTTTSTRPDLQFVKKYFTEVNYEYHVTEIKSTKAQEPDDDSEEENEENDDDSEEENEEEDDAAEEVKEEHDDAAEEENEENDDAAEEVNEEHGDAAEEENEEEEDAEVNEDRMMMLLNIKSSNTTSYKKTSKLKSKNNGIQRCLRKLLDQSQNTRRMKYSLQKSI</sequence>
<evidence type="ECO:0000256" key="1">
    <source>
        <dbReference type="SAM" id="MobiDB-lite"/>
    </source>
</evidence>